<comment type="caution">
    <text evidence="1">The sequence shown here is derived from an EMBL/GenBank/DDBJ whole genome shotgun (WGS) entry which is preliminary data.</text>
</comment>
<reference evidence="1 2" key="1">
    <citation type="journal article" date="2016" name="BMC Microbiol.">
        <title>Fucosyllactose and L-fucose utilization of infant Bifidobacterium longum and Bifidobacterium kashiwanohense.</title>
        <authorList>
            <person name="Bunesova V."/>
            <person name="Lacroix C."/>
            <person name="Schwab C."/>
        </authorList>
    </citation>
    <scope>NUCLEOTIDE SEQUENCE [LARGE SCALE GENOMIC DNA]</scope>
    <source>
        <strain evidence="1 2">BSM11-5</strain>
    </source>
</reference>
<dbReference type="EMBL" id="MOAE01000040">
    <property type="protein sequence ID" value="OIN62115.1"/>
    <property type="molecule type" value="Genomic_DNA"/>
</dbReference>
<evidence type="ECO:0000313" key="1">
    <source>
        <dbReference type="EMBL" id="OIN62115.1"/>
    </source>
</evidence>
<organism evidence="1 2">
    <name type="scientific">Bifidobacterium longum subsp. suis</name>
    <dbReference type="NCBI Taxonomy" id="1695"/>
    <lineage>
        <taxon>Bacteria</taxon>
        <taxon>Bacillati</taxon>
        <taxon>Actinomycetota</taxon>
        <taxon>Actinomycetes</taxon>
        <taxon>Bifidobacteriales</taxon>
        <taxon>Bifidobacteriaceae</taxon>
        <taxon>Bifidobacterium</taxon>
    </lineage>
</organism>
<dbReference type="AlphaFoldDB" id="A0A1S2VUX0"/>
<gene>
    <name evidence="1" type="ORF">BFS26_09580</name>
</gene>
<protein>
    <submittedName>
        <fullName evidence="1">Uncharacterized protein</fullName>
    </submittedName>
</protein>
<evidence type="ECO:0000313" key="2">
    <source>
        <dbReference type="Proteomes" id="UP000181801"/>
    </source>
</evidence>
<accession>A0A1S2VUX0</accession>
<proteinExistence type="predicted"/>
<name>A0A1S2VUX0_BIFLN</name>
<dbReference type="Proteomes" id="UP000181801">
    <property type="component" value="Unassembled WGS sequence"/>
</dbReference>
<sequence>MAVRSEINIREAISTLGYVLQDDSPITVHATRMVETPVTLCDEQNEPIDPIHGMFSFVPLRLVLEQTLKERL</sequence>